<comment type="caution">
    <text evidence="8">The sequence shown here is derived from an EMBL/GenBank/DDBJ whole genome shotgun (WGS) entry which is preliminary data.</text>
</comment>
<keyword evidence="3" id="KW-0813">Transport</keyword>
<keyword evidence="4" id="KW-1005">Bacterial flagellum biogenesis</keyword>
<dbReference type="PANTHER" id="PTHR34982">
    <property type="entry name" value="YOP PROTEINS TRANSLOCATION PROTEIN L"/>
    <property type="match status" value="1"/>
</dbReference>
<evidence type="ECO:0000256" key="1">
    <source>
        <dbReference type="ARBA" id="ARBA00003041"/>
    </source>
</evidence>
<dbReference type="Pfam" id="PF02108">
    <property type="entry name" value="FliH"/>
    <property type="match status" value="1"/>
</dbReference>
<evidence type="ECO:0000259" key="7">
    <source>
        <dbReference type="Pfam" id="PF02108"/>
    </source>
</evidence>
<evidence type="ECO:0000256" key="4">
    <source>
        <dbReference type="ARBA" id="ARBA00022795"/>
    </source>
</evidence>
<evidence type="ECO:0000256" key="3">
    <source>
        <dbReference type="ARBA" id="ARBA00022448"/>
    </source>
</evidence>
<keyword evidence="5" id="KW-0653">Protein transport</keyword>
<dbReference type="AlphaFoldDB" id="A0A1F5VQS6"/>
<dbReference type="GO" id="GO:0015031">
    <property type="term" value="P:protein transport"/>
    <property type="evidence" value="ECO:0007669"/>
    <property type="project" value="UniProtKB-KW"/>
</dbReference>
<dbReference type="PANTHER" id="PTHR34982:SF1">
    <property type="entry name" value="FLAGELLAR ASSEMBLY PROTEIN FLIH"/>
    <property type="match status" value="1"/>
</dbReference>
<evidence type="ECO:0000256" key="5">
    <source>
        <dbReference type="ARBA" id="ARBA00022927"/>
    </source>
</evidence>
<evidence type="ECO:0000256" key="2">
    <source>
        <dbReference type="ARBA" id="ARBA00006602"/>
    </source>
</evidence>
<feature type="domain" description="Flagellar assembly protein FliH/Type III secretion system HrpE" evidence="7">
    <location>
        <begin position="97"/>
        <end position="221"/>
    </location>
</feature>
<dbReference type="GO" id="GO:0044781">
    <property type="term" value="P:bacterial-type flagellum organization"/>
    <property type="evidence" value="ECO:0007669"/>
    <property type="project" value="UniProtKB-KW"/>
</dbReference>
<keyword evidence="6" id="KW-1006">Bacterial flagellum protein export</keyword>
<reference evidence="8 9" key="1">
    <citation type="journal article" date="2016" name="Nat. Commun.">
        <title>Thousands of microbial genomes shed light on interconnected biogeochemical processes in an aquifer system.</title>
        <authorList>
            <person name="Anantharaman K."/>
            <person name="Brown C.T."/>
            <person name="Hug L.A."/>
            <person name="Sharon I."/>
            <person name="Castelle C.J."/>
            <person name="Probst A.J."/>
            <person name="Thomas B.C."/>
            <person name="Singh A."/>
            <person name="Wilkins M.J."/>
            <person name="Karaoz U."/>
            <person name="Brodie E.L."/>
            <person name="Williams K.H."/>
            <person name="Hubbard S.S."/>
            <person name="Banfield J.F."/>
        </authorList>
    </citation>
    <scope>NUCLEOTIDE SEQUENCE [LARGE SCALE GENOMIC DNA]</scope>
</reference>
<dbReference type="InterPro" id="IPR018035">
    <property type="entry name" value="Flagellar_FliH/T3SS_HrpE"/>
</dbReference>
<evidence type="ECO:0000313" key="9">
    <source>
        <dbReference type="Proteomes" id="UP000178943"/>
    </source>
</evidence>
<evidence type="ECO:0000256" key="6">
    <source>
        <dbReference type="ARBA" id="ARBA00023225"/>
    </source>
</evidence>
<proteinExistence type="inferred from homology"/>
<accession>A0A1F5VQS6</accession>
<organism evidence="8 9">
    <name type="scientific">Candidatus Fischerbacteria bacterium RBG_13_37_8</name>
    <dbReference type="NCBI Taxonomy" id="1817863"/>
    <lineage>
        <taxon>Bacteria</taxon>
        <taxon>Candidatus Fischeribacteriota</taxon>
    </lineage>
</organism>
<gene>
    <name evidence="8" type="ORF">A2Y62_08665</name>
</gene>
<dbReference type="GO" id="GO:0005829">
    <property type="term" value="C:cytosol"/>
    <property type="evidence" value="ECO:0007669"/>
    <property type="project" value="TreeGrafter"/>
</dbReference>
<dbReference type="InterPro" id="IPR051472">
    <property type="entry name" value="T3SS_Stator/FliH"/>
</dbReference>
<comment type="similarity">
    <text evidence="2">Belongs to the FliH family.</text>
</comment>
<comment type="function">
    <text evidence="1">Needed for flagellar regrowth and assembly.</text>
</comment>
<sequence>MMSENNNNRNFNEVAKLHEENAHNKIIKIPTIEEKVKHYSYFGANKIIGKESYETYGKAKEIVEDAEREAKERLEHVDAIISEQKEQAYEEGYKEGMRRMEEWIAEAENYYMRMMMESERDIVELSLRIAEKVIGEGLRNDPGLVRSVVKKALKKVEECRQVLVRIHSIDYRMIREWLETGDFFKDKRRVKVVSDDSIQGGGCIIESSSGGVDAQVKTQLELIRAVLLEENK</sequence>
<evidence type="ECO:0000313" key="8">
    <source>
        <dbReference type="EMBL" id="OGF65755.1"/>
    </source>
</evidence>
<protein>
    <recommendedName>
        <fullName evidence="7">Flagellar assembly protein FliH/Type III secretion system HrpE domain-containing protein</fullName>
    </recommendedName>
</protein>
<dbReference type="Proteomes" id="UP000178943">
    <property type="component" value="Unassembled WGS sequence"/>
</dbReference>
<dbReference type="EMBL" id="MFGW01000105">
    <property type="protein sequence ID" value="OGF65755.1"/>
    <property type="molecule type" value="Genomic_DNA"/>
</dbReference>
<dbReference type="STRING" id="1817863.A2Y62_08665"/>
<name>A0A1F5VQS6_9BACT</name>